<gene>
    <name evidence="3" type="ORF">MCOR_34969</name>
</gene>
<keyword evidence="1" id="KW-0472">Membrane</keyword>
<dbReference type="EMBL" id="CACVKT020006320">
    <property type="protein sequence ID" value="CAC5400818.1"/>
    <property type="molecule type" value="Genomic_DNA"/>
</dbReference>
<keyword evidence="4" id="KW-1185">Reference proteome</keyword>
<protein>
    <recommendedName>
        <fullName evidence="5">Envelope fusion protein</fullName>
    </recommendedName>
</protein>
<dbReference type="Pfam" id="PF12259">
    <property type="entry name" value="Baculo_F"/>
    <property type="match status" value="1"/>
</dbReference>
<reference evidence="3 4" key="1">
    <citation type="submission" date="2020-06" db="EMBL/GenBank/DDBJ databases">
        <authorList>
            <person name="Li R."/>
            <person name="Bekaert M."/>
        </authorList>
    </citation>
    <scope>NUCLEOTIDE SEQUENCE [LARGE SCALE GENOMIC DNA]</scope>
    <source>
        <strain evidence="4">wild</strain>
    </source>
</reference>
<evidence type="ECO:0000313" key="3">
    <source>
        <dbReference type="EMBL" id="CAC5400818.1"/>
    </source>
</evidence>
<organism evidence="3 4">
    <name type="scientific">Mytilus coruscus</name>
    <name type="common">Sea mussel</name>
    <dbReference type="NCBI Taxonomy" id="42192"/>
    <lineage>
        <taxon>Eukaryota</taxon>
        <taxon>Metazoa</taxon>
        <taxon>Spiralia</taxon>
        <taxon>Lophotrochozoa</taxon>
        <taxon>Mollusca</taxon>
        <taxon>Bivalvia</taxon>
        <taxon>Autobranchia</taxon>
        <taxon>Pteriomorphia</taxon>
        <taxon>Mytilida</taxon>
        <taxon>Mytiloidea</taxon>
        <taxon>Mytilidae</taxon>
        <taxon>Mytilinae</taxon>
        <taxon>Mytilus</taxon>
    </lineage>
</organism>
<proteinExistence type="predicted"/>
<keyword evidence="2" id="KW-0732">Signal</keyword>
<evidence type="ECO:0008006" key="5">
    <source>
        <dbReference type="Google" id="ProtNLM"/>
    </source>
</evidence>
<accession>A0A6J8CWB7</accession>
<name>A0A6J8CWB7_MYTCO</name>
<feature type="chain" id="PRO_5027106691" description="Envelope fusion protein" evidence="2">
    <location>
        <begin position="21"/>
        <end position="793"/>
    </location>
</feature>
<feature type="transmembrane region" description="Helical" evidence="1">
    <location>
        <begin position="580"/>
        <end position="601"/>
    </location>
</feature>
<keyword evidence="1" id="KW-0812">Transmembrane</keyword>
<sequence length="793" mass="90005">MLRSALLWFLLVSCVTSTSGKDIQRINYGIIFQHEGEIFLGQDKWQHTFEINLPRRVTTPLPASCKAQHMPCYLVNKLLTQISTIKIDMSTQINHTVHTIHALVPQVTSSILSETKSRTRRGLFDFIGSISKSLFGTATVDDVRNLARHINVIAKHNNKLAAAMAKHDKMLTSYMTETDKCFENVMDAVKTNFEAIENSTNQINRDIKTYQLINLKLTEYLVQEMNSSAIMNKHLEELTLSVHELLKEKLSPFLLSPHDLKKTIHQIQTILDTKFKGFHLTHTDPEYYYSFPEFVFARNHSKLYISVKFPVSSSTSPFQLFRVISKPVPINETSKHATQLIDTFDYFVQSADNQHFAVTDNQKLSKCTGQNIQSCSFHLPLTSTASPTCISALFYNLKEQIHNLCDFRFLIDTLKPDIHELSSASILVYRTNMIALDCPSCQKIMKGCSFCIVRIPCMCSVSTDFLYLPPRLGKCQNHSDSITTLHPVNLALIQHFFSPETYNSIMGDTTFAQPIDLTIPNFHIYNHTFSNILAQDKQYHLSLKRMAQAASKEETIFISLSEPLVDGELPVSSDWPDLNGIISIAALGLSALLALVCLVLFRRLQTLTTAFLLLQKATPIHGLSLASPMPTFHYVNTHQSTTEDTNSYIFNTQCNPWPFVTLSIITTATLALFIIYVWKKFQQTQGTNILIEITNGITCITIPFMSLPLCPSDWHITPPTDITDMHITGSFQPFMHAQLLGLQIINIHTKHHILIPSNISVNIFTARKLRTMLNQPFHCYLLLAHNQYFQIIR</sequence>
<feature type="signal peptide" evidence="2">
    <location>
        <begin position="1"/>
        <end position="20"/>
    </location>
</feature>
<evidence type="ECO:0000256" key="1">
    <source>
        <dbReference type="SAM" id="Phobius"/>
    </source>
</evidence>
<dbReference type="AlphaFoldDB" id="A0A6J8CWB7"/>
<evidence type="ECO:0000313" key="4">
    <source>
        <dbReference type="Proteomes" id="UP000507470"/>
    </source>
</evidence>
<keyword evidence="1" id="KW-1133">Transmembrane helix</keyword>
<feature type="transmembrane region" description="Helical" evidence="1">
    <location>
        <begin position="657"/>
        <end position="678"/>
    </location>
</feature>
<dbReference type="InterPro" id="IPR022048">
    <property type="entry name" value="Envelope_fusion-like"/>
</dbReference>
<dbReference type="OrthoDB" id="6078430at2759"/>
<evidence type="ECO:0000256" key="2">
    <source>
        <dbReference type="SAM" id="SignalP"/>
    </source>
</evidence>
<dbReference type="Proteomes" id="UP000507470">
    <property type="component" value="Unassembled WGS sequence"/>
</dbReference>